<dbReference type="RefSeq" id="WP_369226067.1">
    <property type="nucleotide sequence ID" value="NZ_CP163441.1"/>
</dbReference>
<organism evidence="1">
    <name type="scientific">Streptomyces sp. R39</name>
    <dbReference type="NCBI Taxonomy" id="3238631"/>
    <lineage>
        <taxon>Bacteria</taxon>
        <taxon>Bacillati</taxon>
        <taxon>Actinomycetota</taxon>
        <taxon>Actinomycetes</taxon>
        <taxon>Kitasatosporales</taxon>
        <taxon>Streptomycetaceae</taxon>
        <taxon>Streptomyces</taxon>
    </lineage>
</organism>
<evidence type="ECO:0008006" key="2">
    <source>
        <dbReference type="Google" id="ProtNLM"/>
    </source>
</evidence>
<proteinExistence type="predicted"/>
<reference evidence="1" key="1">
    <citation type="submission" date="2024-07" db="EMBL/GenBank/DDBJ databases">
        <authorList>
            <person name="Yu S.T."/>
        </authorList>
    </citation>
    <scope>NUCLEOTIDE SEQUENCE</scope>
    <source>
        <strain evidence="1">R39</strain>
    </source>
</reference>
<sequence length="218" mass="23416">MFALHAARHLVAHARDAHGRRSPAVRALRRFLRRNGESADEPGVPLGSRLAQSAKGLQTSLSLEAFGVKAGLDLAQAPSEGAHAARQLEVVEQGVARAFDELGCDAAHEPLFLMVDQLEQVWSAETDSNSMVIGLLLAARHGTERAVTGGCTEAAEQPEGAHDRRIRVVESPHRTPFPRVPSVSQVGDRRTCGTANLRINSACRRQPWSVAADDVALS</sequence>
<gene>
    <name evidence="1" type="ORF">AB5J52_35060</name>
</gene>
<dbReference type="EMBL" id="CP163441">
    <property type="protein sequence ID" value="XDQ47070.1"/>
    <property type="molecule type" value="Genomic_DNA"/>
</dbReference>
<accession>A0AB39QTX3</accession>
<name>A0AB39QTX3_9ACTN</name>
<evidence type="ECO:0000313" key="1">
    <source>
        <dbReference type="EMBL" id="XDQ47070.1"/>
    </source>
</evidence>
<dbReference type="AlphaFoldDB" id="A0AB39QTX3"/>
<protein>
    <recommendedName>
        <fullName evidence="2">ATP-binding protein</fullName>
    </recommendedName>
</protein>